<gene>
    <name evidence="1" type="ORF">O9H85_00790</name>
</gene>
<name>A0ABT4Q282_9BACL</name>
<reference evidence="1 2" key="1">
    <citation type="submission" date="2022-12" db="EMBL/GenBank/DDBJ databases">
        <title>Draft genome sequence of Paenibacillus sp. dW9.</title>
        <authorList>
            <person name="Choi E.-W."/>
            <person name="Kim D.-U."/>
        </authorList>
    </citation>
    <scope>NUCLEOTIDE SEQUENCE [LARGE SCALE GENOMIC DNA]</scope>
    <source>
        <strain evidence="2">dW9</strain>
    </source>
</reference>
<organism evidence="1 2">
    <name type="scientific">Paenibacillus gyeongsangnamensis</name>
    <dbReference type="NCBI Taxonomy" id="3388067"/>
    <lineage>
        <taxon>Bacteria</taxon>
        <taxon>Bacillati</taxon>
        <taxon>Bacillota</taxon>
        <taxon>Bacilli</taxon>
        <taxon>Bacillales</taxon>
        <taxon>Paenibacillaceae</taxon>
        <taxon>Paenibacillus</taxon>
    </lineage>
</organism>
<keyword evidence="2" id="KW-1185">Reference proteome</keyword>
<accession>A0ABT4Q282</accession>
<proteinExistence type="predicted"/>
<protein>
    <submittedName>
        <fullName evidence="1">Uncharacterized protein</fullName>
    </submittedName>
</protein>
<sequence length="175" mass="19479">MEVHVVPSRWGGLVAGAPKVPSMFTARNPQTWILKEDGSPLYSKASGPASSVHHPEVKQFFRESLKTMLTEWPIKGIVWDEVKTLDVKDYSPESVKSLGNEPSMEQYTDAVSDFFDEMGAYCKQVQPNVKVSSRGRNLMVTFGNLARIRSPYRSLNLSIVSSNCDLKTSVTGSFM</sequence>
<dbReference type="EMBL" id="JAQAGZ010000001">
    <property type="protein sequence ID" value="MCZ8510993.1"/>
    <property type="molecule type" value="Genomic_DNA"/>
</dbReference>
<dbReference type="Proteomes" id="UP001527882">
    <property type="component" value="Unassembled WGS sequence"/>
</dbReference>
<evidence type="ECO:0000313" key="2">
    <source>
        <dbReference type="Proteomes" id="UP001527882"/>
    </source>
</evidence>
<dbReference type="RefSeq" id="WP_269879366.1">
    <property type="nucleotide sequence ID" value="NZ_JAQAGZ010000001.1"/>
</dbReference>
<evidence type="ECO:0000313" key="1">
    <source>
        <dbReference type="EMBL" id="MCZ8510993.1"/>
    </source>
</evidence>
<comment type="caution">
    <text evidence="1">The sequence shown here is derived from an EMBL/GenBank/DDBJ whole genome shotgun (WGS) entry which is preliminary data.</text>
</comment>